<evidence type="ECO:0000313" key="2">
    <source>
        <dbReference type="Proteomes" id="UP001172386"/>
    </source>
</evidence>
<name>A0ACC3AGB0_9EURO</name>
<protein>
    <submittedName>
        <fullName evidence="1">Uncharacterized protein</fullName>
    </submittedName>
</protein>
<gene>
    <name evidence="1" type="ORF">H2198_001799</name>
</gene>
<sequence>MATLTTPQGYGPETQTDASTLSIISATPSTVTSTYTTSSTTVRVTTSVATYSSSTTSSTQTTSASAPHFTYIQLDGDSIQPYDLSFVNQAPFGELCPGGDCYRACQDFSLLFNVESYVFAEDTSANVTSSDGRITLFGVCTNIKGLTDVVVNSPSTLENTVSYFSNKQEQAIADQIPANISMCLYDTCQATRDPAQCNDLCWPDDTEAAGTMDFNAVSKCMRQLCSNVCGLPYANQDVFGIGVLWSYGIQAAFIVAYTIWLMFLWLVRRAVEPNDRVRRVAQRLGCSSFLDSTSQIGTKRHRTANWLLAFGNRVNEAAVAFLAAECFFGASLAIAAIRQKPATIDPLNGYALLSVAITGFLPPIFTLMLLHSQSDRQWFLTVMVVFTWALSTGLFWALYDNLSSIDGSNERLAEARNSLFNVTTCGGYSAMSMCQENIHNDPLHYMMQFYNWNKFPGIQTVWLTWVLPTLVFIFLLVIRIVSFSKPRRGPTSFRHRNIMRTFWVTSTALLFFSFIYQLLMYLRYKQMEVIDKDNWTFGQVVALMVWAPVLLDLFFRPLLDRLQRVIKGNDVGLKNVMMPMSSFSPTEPKPSAAQAKYIPLGHSPVPTPYTPNTGYSDSYPLSPAPPV</sequence>
<organism evidence="1 2">
    <name type="scientific">Neophaeococcomyces mojaviensis</name>
    <dbReference type="NCBI Taxonomy" id="3383035"/>
    <lineage>
        <taxon>Eukaryota</taxon>
        <taxon>Fungi</taxon>
        <taxon>Dikarya</taxon>
        <taxon>Ascomycota</taxon>
        <taxon>Pezizomycotina</taxon>
        <taxon>Eurotiomycetes</taxon>
        <taxon>Chaetothyriomycetidae</taxon>
        <taxon>Chaetothyriales</taxon>
        <taxon>Chaetothyriales incertae sedis</taxon>
        <taxon>Neophaeococcomyces</taxon>
    </lineage>
</organism>
<dbReference type="EMBL" id="JAPDRQ010000021">
    <property type="protein sequence ID" value="KAJ9661623.1"/>
    <property type="molecule type" value="Genomic_DNA"/>
</dbReference>
<dbReference type="Proteomes" id="UP001172386">
    <property type="component" value="Unassembled WGS sequence"/>
</dbReference>
<comment type="caution">
    <text evidence="1">The sequence shown here is derived from an EMBL/GenBank/DDBJ whole genome shotgun (WGS) entry which is preliminary data.</text>
</comment>
<evidence type="ECO:0000313" key="1">
    <source>
        <dbReference type="EMBL" id="KAJ9661623.1"/>
    </source>
</evidence>
<proteinExistence type="predicted"/>
<accession>A0ACC3AGB0</accession>
<keyword evidence="2" id="KW-1185">Reference proteome</keyword>
<reference evidence="1" key="1">
    <citation type="submission" date="2022-10" db="EMBL/GenBank/DDBJ databases">
        <title>Culturing micro-colonial fungi from biological soil crusts in the Mojave desert and describing Neophaeococcomyces mojavensis, and introducing the new genera and species Taxawa tesnikishii.</title>
        <authorList>
            <person name="Kurbessoian T."/>
            <person name="Stajich J.E."/>
        </authorList>
    </citation>
    <scope>NUCLEOTIDE SEQUENCE</scope>
    <source>
        <strain evidence="1">JES_112</strain>
    </source>
</reference>